<comment type="caution">
    <text evidence="1">The sequence shown here is derived from an EMBL/GenBank/DDBJ whole genome shotgun (WGS) entry which is preliminary data.</text>
</comment>
<protein>
    <submittedName>
        <fullName evidence="1">Guanine nucleotide binding protein, alpha subunit</fullName>
    </submittedName>
</protein>
<sequence length="480" mass="54756">MRPTGSKPSLSGEWPPRSSLEEIESSEVRLEEEREAKKRNDEIDRLIELERQELKKRRPQAKLLLLGQAEAGKSTLLKNFQLLFAPKAFQAETEAWRAVIHLNLVRAVNFILEVFSTPYSTESHSNLNNRSQSSLSNHSARHVLSDPVRTLRMRLSPLRQVEIILHGRIAPESQPHSPVPGSSNSSSDDFNSDLRSSLDVRLFDTSLRARAGWKALARLKRPTSTTQDELQDARQVLDACRDDIIALWTNAIVQEELRKRAIILDDSYIYFLDNAVRIASTRYSPNPEDILRARVQTIGVEEHHLVMEDEIHPGHEWIFYDVEGRRGQRAVWASFFDDVNAMIFLSPISNFDVFLPEDPSVNSMLDSFSLWKQICESKLLTQATFILFLNKMDLLQKKLDAGIQFSAYVPLYKNQPNDLEGVTLYCKRKFHAVHKHSSPQPRPLHIHTCTAIDTAFMGGLLARVKDAIFLTMLRENGALV</sequence>
<reference evidence="1" key="1">
    <citation type="journal article" date="2021" name="Environ. Microbiol.">
        <title>Gene family expansions and transcriptome signatures uncover fungal adaptations to wood decay.</title>
        <authorList>
            <person name="Hage H."/>
            <person name="Miyauchi S."/>
            <person name="Viragh M."/>
            <person name="Drula E."/>
            <person name="Min B."/>
            <person name="Chaduli D."/>
            <person name="Navarro D."/>
            <person name="Favel A."/>
            <person name="Norest M."/>
            <person name="Lesage-Meessen L."/>
            <person name="Balint B."/>
            <person name="Merenyi Z."/>
            <person name="de Eugenio L."/>
            <person name="Morin E."/>
            <person name="Martinez A.T."/>
            <person name="Baldrian P."/>
            <person name="Stursova M."/>
            <person name="Martinez M.J."/>
            <person name="Novotny C."/>
            <person name="Magnuson J.K."/>
            <person name="Spatafora J.W."/>
            <person name="Maurice S."/>
            <person name="Pangilinan J."/>
            <person name="Andreopoulos W."/>
            <person name="LaButti K."/>
            <person name="Hundley H."/>
            <person name="Na H."/>
            <person name="Kuo A."/>
            <person name="Barry K."/>
            <person name="Lipzen A."/>
            <person name="Henrissat B."/>
            <person name="Riley R."/>
            <person name="Ahrendt S."/>
            <person name="Nagy L.G."/>
            <person name="Grigoriev I.V."/>
            <person name="Martin F."/>
            <person name="Rosso M.N."/>
        </authorList>
    </citation>
    <scope>NUCLEOTIDE SEQUENCE</scope>
    <source>
        <strain evidence="1">CBS 384.51</strain>
    </source>
</reference>
<keyword evidence="2" id="KW-1185">Reference proteome</keyword>
<dbReference type="Proteomes" id="UP001055072">
    <property type="component" value="Unassembled WGS sequence"/>
</dbReference>
<proteinExistence type="predicted"/>
<dbReference type="EMBL" id="MU274902">
    <property type="protein sequence ID" value="KAI0093160.1"/>
    <property type="molecule type" value="Genomic_DNA"/>
</dbReference>
<organism evidence="1 2">
    <name type="scientific">Irpex rosettiformis</name>
    <dbReference type="NCBI Taxonomy" id="378272"/>
    <lineage>
        <taxon>Eukaryota</taxon>
        <taxon>Fungi</taxon>
        <taxon>Dikarya</taxon>
        <taxon>Basidiomycota</taxon>
        <taxon>Agaricomycotina</taxon>
        <taxon>Agaricomycetes</taxon>
        <taxon>Polyporales</taxon>
        <taxon>Irpicaceae</taxon>
        <taxon>Irpex</taxon>
    </lineage>
</organism>
<gene>
    <name evidence="1" type="ORF">BDY19DRAFT_922377</name>
</gene>
<evidence type="ECO:0000313" key="2">
    <source>
        <dbReference type="Proteomes" id="UP001055072"/>
    </source>
</evidence>
<name>A0ACB8UHJ5_9APHY</name>
<evidence type="ECO:0000313" key="1">
    <source>
        <dbReference type="EMBL" id="KAI0093160.1"/>
    </source>
</evidence>
<accession>A0ACB8UHJ5</accession>